<dbReference type="SMART" id="SM00448">
    <property type="entry name" value="REC"/>
    <property type="match status" value="1"/>
</dbReference>
<accession>A7I8R5</accession>
<feature type="region of interest" description="Disordered" evidence="3">
    <location>
        <begin position="288"/>
        <end position="345"/>
    </location>
</feature>
<evidence type="ECO:0000256" key="3">
    <source>
        <dbReference type="SAM" id="MobiDB-lite"/>
    </source>
</evidence>
<dbReference type="STRING" id="456442.Mboo_1609"/>
<evidence type="ECO:0000256" key="1">
    <source>
        <dbReference type="PROSITE-ProRule" id="PRU00169"/>
    </source>
</evidence>
<feature type="coiled-coil region" evidence="2">
    <location>
        <begin position="18"/>
        <end position="45"/>
    </location>
</feature>
<keyword evidence="6" id="KW-1185">Reference proteome</keyword>
<feature type="compositionally biased region" description="Polar residues" evidence="3">
    <location>
        <begin position="323"/>
        <end position="337"/>
    </location>
</feature>
<dbReference type="KEGG" id="mbn:Mboo_1609"/>
<gene>
    <name evidence="5" type="ordered locus">Mboo_1609</name>
</gene>
<dbReference type="PANTHER" id="PTHR43228:SF6">
    <property type="entry name" value="RESPONSE REGULATOR RECEIVER"/>
    <property type="match status" value="1"/>
</dbReference>
<dbReference type="Proteomes" id="UP000002408">
    <property type="component" value="Chromosome"/>
</dbReference>
<dbReference type="InterPro" id="IPR052048">
    <property type="entry name" value="ST_Response_Regulator"/>
</dbReference>
<dbReference type="EMBL" id="CP000780">
    <property type="protein sequence ID" value="ABS56126.1"/>
    <property type="molecule type" value="Genomic_DNA"/>
</dbReference>
<dbReference type="PANTHER" id="PTHR43228">
    <property type="entry name" value="TWO-COMPONENT RESPONSE REGULATOR"/>
    <property type="match status" value="1"/>
</dbReference>
<protein>
    <submittedName>
        <fullName evidence="5">Response regulator receiver protein</fullName>
    </submittedName>
</protein>
<dbReference type="PROSITE" id="PS50110">
    <property type="entry name" value="RESPONSE_REGULATORY"/>
    <property type="match status" value="1"/>
</dbReference>
<dbReference type="Gene3D" id="3.40.50.2300">
    <property type="match status" value="1"/>
</dbReference>
<dbReference type="SUPFAM" id="SSF52172">
    <property type="entry name" value="CheY-like"/>
    <property type="match status" value="1"/>
</dbReference>
<dbReference type="eggNOG" id="arCOG06537">
    <property type="taxonomic scope" value="Archaea"/>
</dbReference>
<reference evidence="6" key="1">
    <citation type="journal article" date="2015" name="Microbiology">
        <title>Genome of Methanoregula boonei 6A8 reveals adaptations to oligotrophic peatland environments.</title>
        <authorList>
            <person name="Braeuer S."/>
            <person name="Cadillo-Quiroz H."/>
            <person name="Kyrpides N."/>
            <person name="Woyke T."/>
            <person name="Goodwin L."/>
            <person name="Detter C."/>
            <person name="Podell S."/>
            <person name="Yavitt J.B."/>
            <person name="Zinder S.H."/>
        </authorList>
    </citation>
    <scope>NUCLEOTIDE SEQUENCE [LARGE SCALE GENOMIC DNA]</scope>
    <source>
        <strain evidence="6">DSM 21154 / JCM 14090 / 6A8</strain>
    </source>
</reference>
<dbReference type="GO" id="GO:0000160">
    <property type="term" value="P:phosphorelay signal transduction system"/>
    <property type="evidence" value="ECO:0007669"/>
    <property type="project" value="InterPro"/>
</dbReference>
<evidence type="ECO:0000256" key="2">
    <source>
        <dbReference type="SAM" id="Coils"/>
    </source>
</evidence>
<dbReference type="HOGENOM" id="CLU_616252_0_0_2"/>
<keyword evidence="1" id="KW-0597">Phosphoprotein</keyword>
<feature type="domain" description="Response regulatory" evidence="4">
    <location>
        <begin position="348"/>
        <end position="463"/>
    </location>
</feature>
<evidence type="ECO:0000313" key="5">
    <source>
        <dbReference type="EMBL" id="ABS56126.1"/>
    </source>
</evidence>
<evidence type="ECO:0000259" key="4">
    <source>
        <dbReference type="PROSITE" id="PS50110"/>
    </source>
</evidence>
<dbReference type="CDD" id="cd17534">
    <property type="entry name" value="REC_DC-like"/>
    <property type="match status" value="1"/>
</dbReference>
<dbReference type="InterPro" id="IPR001789">
    <property type="entry name" value="Sig_transdc_resp-reg_receiver"/>
</dbReference>
<name>A7I8R5_METB6</name>
<proteinExistence type="predicted"/>
<keyword evidence="2" id="KW-0175">Coiled coil</keyword>
<organism evidence="5 6">
    <name type="scientific">Methanoregula boonei (strain DSM 21154 / JCM 14090 / 6A8)</name>
    <dbReference type="NCBI Taxonomy" id="456442"/>
    <lineage>
        <taxon>Archaea</taxon>
        <taxon>Methanobacteriati</taxon>
        <taxon>Methanobacteriota</taxon>
        <taxon>Stenosarchaea group</taxon>
        <taxon>Methanomicrobia</taxon>
        <taxon>Methanomicrobiales</taxon>
        <taxon>Methanoregulaceae</taxon>
        <taxon>Methanoregula</taxon>
    </lineage>
</organism>
<dbReference type="AlphaFoldDB" id="A7I8R5"/>
<sequence>MEDSNEKWHTSSTVTYSAEDLEQIRRDYNAKLSALESKLQVIENAVLPKSSTRCHISALMPQSTDSSLERATPRQLFELFESSLNAGPKKPDFRKLTSAWGILFSSLFLSPMEMQSEIQNKISTENLAMLREVIKSDCARQGRFVFDVIKKGEQIDRLALILIADLRDLGGIEHDGVPAIHLLTRACDKSIRPVLIEKAGKHLLSSVFDRDGMPVFFTILGLGNLTIYDINAIEKVFSKDDLRQVMVQKKTGRNGLEAFTEISTQMREKLALQRKRLTTSCHKANATYKGAVGPPKNIPVPDENGKDMQAGEETGSPAEPGNDNKSTICQQDASSMSDAGDTPNKNKKILIVDDNEIIRLLLLQRLNDLGYENCVQAKSGDEAVKLAEAARPYLIFMDIKMPGKLDGVAAAHKIKASLDTRIIFVTGSSDEDTLDRAKDVHPEGYILKPFDETKLRVALQLLR</sequence>
<feature type="modified residue" description="4-aspartylphosphate" evidence="1">
    <location>
        <position position="398"/>
    </location>
</feature>
<dbReference type="InterPro" id="IPR011006">
    <property type="entry name" value="CheY-like_superfamily"/>
</dbReference>
<dbReference type="Pfam" id="PF00072">
    <property type="entry name" value="Response_reg"/>
    <property type="match status" value="1"/>
</dbReference>
<evidence type="ECO:0000313" key="6">
    <source>
        <dbReference type="Proteomes" id="UP000002408"/>
    </source>
</evidence>